<dbReference type="SMART" id="SM00748">
    <property type="entry name" value="HEPN"/>
    <property type="match status" value="1"/>
</dbReference>
<dbReference type="STRING" id="869212.Turpa_1016"/>
<sequence>MASRAADWLRQAEDDAAWLADSIEDGHFSQACYIAQQVAEKALKSLAFSRGASEIKGHSVTKIAQALAINAEIERAGKILDRYYISGRYPDAFPEGIPSDFLDREAALSAQSEALLVLNKVKLLLGQSQ</sequence>
<name>I4B308_TURPD</name>
<dbReference type="Proteomes" id="UP000006048">
    <property type="component" value="Chromosome"/>
</dbReference>
<evidence type="ECO:0000313" key="2">
    <source>
        <dbReference type="EMBL" id="AFM11665.1"/>
    </source>
</evidence>
<keyword evidence="3" id="KW-1185">Reference proteome</keyword>
<dbReference type="EMBL" id="CP002959">
    <property type="protein sequence ID" value="AFM11665.1"/>
    <property type="molecule type" value="Genomic_DNA"/>
</dbReference>
<dbReference type="Pfam" id="PF05168">
    <property type="entry name" value="HEPN"/>
    <property type="match status" value="1"/>
</dbReference>
<dbReference type="RefSeq" id="WP_014802183.1">
    <property type="nucleotide sequence ID" value="NC_018020.1"/>
</dbReference>
<dbReference type="SUPFAM" id="SSF81593">
    <property type="entry name" value="Nucleotidyltransferase substrate binding subunit/domain"/>
    <property type="match status" value="1"/>
</dbReference>
<protein>
    <submittedName>
        <fullName evidence="2">HEPN domain protein</fullName>
    </submittedName>
</protein>
<accession>I4B308</accession>
<dbReference type="KEGG" id="tpx:Turpa_1016"/>
<reference evidence="2 3" key="1">
    <citation type="submission" date="2012-06" db="EMBL/GenBank/DDBJ databases">
        <title>The complete chromosome of genome of Turneriella parva DSM 21527.</title>
        <authorList>
            <consortium name="US DOE Joint Genome Institute (JGI-PGF)"/>
            <person name="Lucas S."/>
            <person name="Han J."/>
            <person name="Lapidus A."/>
            <person name="Bruce D."/>
            <person name="Goodwin L."/>
            <person name="Pitluck S."/>
            <person name="Peters L."/>
            <person name="Kyrpides N."/>
            <person name="Mavromatis K."/>
            <person name="Ivanova N."/>
            <person name="Mikhailova N."/>
            <person name="Chertkov O."/>
            <person name="Detter J.C."/>
            <person name="Tapia R."/>
            <person name="Han C."/>
            <person name="Land M."/>
            <person name="Hauser L."/>
            <person name="Markowitz V."/>
            <person name="Cheng J.-F."/>
            <person name="Hugenholtz P."/>
            <person name="Woyke T."/>
            <person name="Wu D."/>
            <person name="Gronow S."/>
            <person name="Wellnitz S."/>
            <person name="Brambilla E."/>
            <person name="Klenk H.-P."/>
            <person name="Eisen J.A."/>
        </authorList>
    </citation>
    <scope>NUCLEOTIDE SEQUENCE [LARGE SCALE GENOMIC DNA]</scope>
    <source>
        <strain evidence="3">ATCC BAA-1111 / DSM 21527 / NCTC 11395 / H</strain>
    </source>
</reference>
<dbReference type="InterPro" id="IPR007842">
    <property type="entry name" value="HEPN_dom"/>
</dbReference>
<dbReference type="PROSITE" id="PS50910">
    <property type="entry name" value="HEPN"/>
    <property type="match status" value="1"/>
</dbReference>
<dbReference type="OrthoDB" id="9810875at2"/>
<dbReference type="HOGENOM" id="CLU_123170_2_1_12"/>
<evidence type="ECO:0000313" key="3">
    <source>
        <dbReference type="Proteomes" id="UP000006048"/>
    </source>
</evidence>
<dbReference type="AlphaFoldDB" id="I4B308"/>
<evidence type="ECO:0000259" key="1">
    <source>
        <dbReference type="PROSITE" id="PS50910"/>
    </source>
</evidence>
<feature type="domain" description="HEPN" evidence="1">
    <location>
        <begin position="9"/>
        <end position="117"/>
    </location>
</feature>
<proteinExistence type="predicted"/>
<gene>
    <name evidence="2" type="ordered locus">Turpa_1016</name>
</gene>
<dbReference type="Gene3D" id="1.20.120.330">
    <property type="entry name" value="Nucleotidyltransferases domain 2"/>
    <property type="match status" value="1"/>
</dbReference>
<organism evidence="2 3">
    <name type="scientific">Turneriella parva (strain ATCC BAA-1111 / DSM 21527 / NCTC 11395 / H)</name>
    <name type="common">Leptospira parva</name>
    <dbReference type="NCBI Taxonomy" id="869212"/>
    <lineage>
        <taxon>Bacteria</taxon>
        <taxon>Pseudomonadati</taxon>
        <taxon>Spirochaetota</taxon>
        <taxon>Spirochaetia</taxon>
        <taxon>Leptospirales</taxon>
        <taxon>Leptospiraceae</taxon>
        <taxon>Turneriella</taxon>
    </lineage>
</organism>